<reference evidence="1" key="1">
    <citation type="journal article" date="2021" name="Environ. Microbiol.">
        <title>Gene family expansions and transcriptome signatures uncover fungal adaptations to wood decay.</title>
        <authorList>
            <person name="Hage H."/>
            <person name="Miyauchi S."/>
            <person name="Viragh M."/>
            <person name="Drula E."/>
            <person name="Min B."/>
            <person name="Chaduli D."/>
            <person name="Navarro D."/>
            <person name="Favel A."/>
            <person name="Norest M."/>
            <person name="Lesage-Meessen L."/>
            <person name="Balint B."/>
            <person name="Merenyi Z."/>
            <person name="de Eugenio L."/>
            <person name="Morin E."/>
            <person name="Martinez A.T."/>
            <person name="Baldrian P."/>
            <person name="Stursova M."/>
            <person name="Martinez M.J."/>
            <person name="Novotny C."/>
            <person name="Magnuson J.K."/>
            <person name="Spatafora J.W."/>
            <person name="Maurice S."/>
            <person name="Pangilinan J."/>
            <person name="Andreopoulos W."/>
            <person name="LaButti K."/>
            <person name="Hundley H."/>
            <person name="Na H."/>
            <person name="Kuo A."/>
            <person name="Barry K."/>
            <person name="Lipzen A."/>
            <person name="Henrissat B."/>
            <person name="Riley R."/>
            <person name="Ahrendt S."/>
            <person name="Nagy L.G."/>
            <person name="Grigoriev I.V."/>
            <person name="Martin F."/>
            <person name="Rosso M.N."/>
        </authorList>
    </citation>
    <scope>NUCLEOTIDE SEQUENCE</scope>
    <source>
        <strain evidence="1">CBS 384.51</strain>
    </source>
</reference>
<dbReference type="EMBL" id="MU274903">
    <property type="protein sequence ID" value="KAI0092673.1"/>
    <property type="molecule type" value="Genomic_DNA"/>
</dbReference>
<dbReference type="Proteomes" id="UP001055072">
    <property type="component" value="Unassembled WGS sequence"/>
</dbReference>
<keyword evidence="2" id="KW-1185">Reference proteome</keyword>
<evidence type="ECO:0000313" key="2">
    <source>
        <dbReference type="Proteomes" id="UP001055072"/>
    </source>
</evidence>
<gene>
    <name evidence="1" type="ORF">BDY19DRAFT_990374</name>
</gene>
<accession>A0ACB8UEA7</accession>
<name>A0ACB8UEA7_9APHY</name>
<organism evidence="1 2">
    <name type="scientific">Irpex rosettiformis</name>
    <dbReference type="NCBI Taxonomy" id="378272"/>
    <lineage>
        <taxon>Eukaryota</taxon>
        <taxon>Fungi</taxon>
        <taxon>Dikarya</taxon>
        <taxon>Basidiomycota</taxon>
        <taxon>Agaricomycotina</taxon>
        <taxon>Agaricomycetes</taxon>
        <taxon>Polyporales</taxon>
        <taxon>Irpicaceae</taxon>
        <taxon>Irpex</taxon>
    </lineage>
</organism>
<sequence length="353" mass="39842">MSKPKPKPKSPKYQAGSQTQRPVLEPQLVFCGTSRSVENARVALSTAKTIFMDCGGFNLGVRGGTLSILSLGVIPLNTIQYLHIYLIDVAHLSLVDLQPIYDLLASSYATKVVWDGRMDYSALYHEYGVRMQNVVDLQLVDILSRESRDTPAEHLKRFNNYVHPELLRSTDGKKRYAKLHRLNSLVSAVREHKPIGHRQFEKVKAGRRPRNSTSPLSEAYIKYSAVDIEMIAALFLNFISNMYIPLLAGFSFKEKSARYVAFWADRQPLTTETNHYARNAFLPLEAVDDSSGEQKHKCEKCKRFLTKASFPLLEFALPDTQFSCAVCIAVAENSSYWEAARARPKRGRSTSKS</sequence>
<evidence type="ECO:0000313" key="1">
    <source>
        <dbReference type="EMBL" id="KAI0092673.1"/>
    </source>
</evidence>
<comment type="caution">
    <text evidence="1">The sequence shown here is derived from an EMBL/GenBank/DDBJ whole genome shotgun (WGS) entry which is preliminary data.</text>
</comment>
<proteinExistence type="predicted"/>
<protein>
    <submittedName>
        <fullName evidence="1">Uncharacterized protein</fullName>
    </submittedName>
</protein>